<keyword evidence="4 6" id="KW-1133">Transmembrane helix</keyword>
<dbReference type="InterPro" id="IPR050833">
    <property type="entry name" value="Poly_Biosynth_Transport"/>
</dbReference>
<keyword evidence="2" id="KW-1003">Cell membrane</keyword>
<feature type="transmembrane region" description="Helical" evidence="6">
    <location>
        <begin position="357"/>
        <end position="375"/>
    </location>
</feature>
<evidence type="ECO:0000256" key="1">
    <source>
        <dbReference type="ARBA" id="ARBA00004651"/>
    </source>
</evidence>
<evidence type="ECO:0000256" key="6">
    <source>
        <dbReference type="SAM" id="Phobius"/>
    </source>
</evidence>
<dbReference type="InterPro" id="IPR002797">
    <property type="entry name" value="Polysacc_synth"/>
</dbReference>
<feature type="transmembrane region" description="Helical" evidence="6">
    <location>
        <begin position="114"/>
        <end position="133"/>
    </location>
</feature>
<feature type="transmembrane region" description="Helical" evidence="6">
    <location>
        <begin position="211"/>
        <end position="229"/>
    </location>
</feature>
<feature type="transmembrane region" description="Helical" evidence="6">
    <location>
        <begin position="12"/>
        <end position="36"/>
    </location>
</feature>
<name>A0A329UDD1_9FIRM</name>
<accession>A0A329UDD1</accession>
<feature type="transmembrane region" description="Helical" evidence="6">
    <location>
        <begin position="381"/>
        <end position="399"/>
    </location>
</feature>
<dbReference type="RefSeq" id="WP_112148162.1">
    <property type="nucleotide sequence ID" value="NZ_PRLE01000002.1"/>
</dbReference>
<reference evidence="7 8" key="1">
    <citation type="submission" date="2018-02" db="EMBL/GenBank/DDBJ databases">
        <title>Complete genome sequencing of Faecalibacterium prausnitzii strains isolated from the human gut.</title>
        <authorList>
            <person name="Fitzgerald B.C."/>
            <person name="Shkoporov A.N."/>
            <person name="Ross P.R."/>
            <person name="Hill C."/>
        </authorList>
    </citation>
    <scope>NUCLEOTIDE SEQUENCE [LARGE SCALE GENOMIC DNA]</scope>
    <source>
        <strain evidence="7 8">APC923/61-1</strain>
    </source>
</reference>
<dbReference type="GO" id="GO:0005886">
    <property type="term" value="C:plasma membrane"/>
    <property type="evidence" value="ECO:0007669"/>
    <property type="project" value="UniProtKB-SubCell"/>
</dbReference>
<feature type="transmembrane region" description="Helical" evidence="6">
    <location>
        <begin position="411"/>
        <end position="428"/>
    </location>
</feature>
<feature type="transmembrane region" description="Helical" evidence="6">
    <location>
        <begin position="297"/>
        <end position="317"/>
    </location>
</feature>
<feature type="transmembrane region" description="Helical" evidence="6">
    <location>
        <begin position="145"/>
        <end position="169"/>
    </location>
</feature>
<gene>
    <name evidence="7" type="ORF">C4N22_04740</name>
</gene>
<dbReference type="AlphaFoldDB" id="A0A329UDD1"/>
<evidence type="ECO:0000313" key="7">
    <source>
        <dbReference type="EMBL" id="RAW60211.1"/>
    </source>
</evidence>
<sequence length="467" mass="51428">MVDRNKELAVNTVILGIGQLIPKFLAILLLPLLTSYLTTDEYGNYDLILSIASLLIPIVTMQIQQAVFRYLLASKSVEDKTFYVTSSLVYIGASSIVCYPVVYLILRLLKIDSFSALLICILFLSEALYSLLGQIVRGLGYNARYSVSVVVYSAVNLVATAVMLMGFHLGLQGVIISLTIGYLGADTYMVIASGMISYFELDKFSSVSLKELLNFSMPIIPSSIALWVVNLSDRLIIIHFMGAAANGIYAVANKIPSLYSTAYGIFNLAWTETAAKVSDDGDPAEYYTKLFSGLFKFLIGVMLALIAVTPIIFRVLVKGDYGTAFFQVPILYFGIFFNSIVNFYSGIYIALKRTKQVGYSSVAGAIINAAINVLLIGEIGLYAASISTAVSFLVIAIYRAVDLNKVIEIKYNMKEIAIGMGMFLVSTICLNSNQMWMIILCWCFAGIYNITQNMQIAKRIMGKFLKK</sequence>
<feature type="transmembrane region" description="Helical" evidence="6">
    <location>
        <begin position="82"/>
        <end position="102"/>
    </location>
</feature>
<feature type="transmembrane region" description="Helical" evidence="6">
    <location>
        <begin position="175"/>
        <end position="199"/>
    </location>
</feature>
<dbReference type="Pfam" id="PF01943">
    <property type="entry name" value="Polysacc_synt"/>
    <property type="match status" value="1"/>
</dbReference>
<feature type="transmembrane region" description="Helical" evidence="6">
    <location>
        <begin position="235"/>
        <end position="252"/>
    </location>
</feature>
<dbReference type="PANTHER" id="PTHR30250">
    <property type="entry name" value="PST FAMILY PREDICTED COLANIC ACID TRANSPORTER"/>
    <property type="match status" value="1"/>
</dbReference>
<proteinExistence type="predicted"/>
<dbReference type="OrthoDB" id="3249502at2"/>
<dbReference type="EMBL" id="PRLE01000002">
    <property type="protein sequence ID" value="RAW60211.1"/>
    <property type="molecule type" value="Genomic_DNA"/>
</dbReference>
<protein>
    <submittedName>
        <fullName evidence="7">Uncharacterized protein</fullName>
    </submittedName>
</protein>
<dbReference type="PANTHER" id="PTHR30250:SF11">
    <property type="entry name" value="O-ANTIGEN TRANSPORTER-RELATED"/>
    <property type="match status" value="1"/>
</dbReference>
<feature type="transmembrane region" description="Helical" evidence="6">
    <location>
        <begin position="434"/>
        <end position="451"/>
    </location>
</feature>
<feature type="transmembrane region" description="Helical" evidence="6">
    <location>
        <begin position="42"/>
        <end position="61"/>
    </location>
</feature>
<evidence type="ECO:0000256" key="2">
    <source>
        <dbReference type="ARBA" id="ARBA00022475"/>
    </source>
</evidence>
<evidence type="ECO:0000256" key="5">
    <source>
        <dbReference type="ARBA" id="ARBA00023136"/>
    </source>
</evidence>
<keyword evidence="5 6" id="KW-0472">Membrane</keyword>
<comment type="caution">
    <text evidence="7">The sequence shown here is derived from an EMBL/GenBank/DDBJ whole genome shotgun (WGS) entry which is preliminary data.</text>
</comment>
<evidence type="ECO:0000256" key="4">
    <source>
        <dbReference type="ARBA" id="ARBA00022989"/>
    </source>
</evidence>
<dbReference type="Proteomes" id="UP000250583">
    <property type="component" value="Unassembled WGS sequence"/>
</dbReference>
<evidence type="ECO:0000313" key="8">
    <source>
        <dbReference type="Proteomes" id="UP000250583"/>
    </source>
</evidence>
<evidence type="ECO:0000256" key="3">
    <source>
        <dbReference type="ARBA" id="ARBA00022692"/>
    </source>
</evidence>
<organism evidence="7 8">
    <name type="scientific">Faecalibacterium prausnitzii</name>
    <dbReference type="NCBI Taxonomy" id="853"/>
    <lineage>
        <taxon>Bacteria</taxon>
        <taxon>Bacillati</taxon>
        <taxon>Bacillota</taxon>
        <taxon>Clostridia</taxon>
        <taxon>Eubacteriales</taxon>
        <taxon>Oscillospiraceae</taxon>
        <taxon>Faecalibacterium</taxon>
    </lineage>
</organism>
<comment type="subcellular location">
    <subcellularLocation>
        <location evidence="1">Cell membrane</location>
        <topology evidence="1">Multi-pass membrane protein</topology>
    </subcellularLocation>
</comment>
<keyword evidence="3 6" id="KW-0812">Transmembrane</keyword>
<feature type="transmembrane region" description="Helical" evidence="6">
    <location>
        <begin position="329"/>
        <end position="350"/>
    </location>
</feature>